<dbReference type="PANTHER" id="PTHR10196:SF78">
    <property type="entry name" value="GLYCEROL KINASE"/>
    <property type="match status" value="1"/>
</dbReference>
<dbReference type="PROSITE" id="PS00933">
    <property type="entry name" value="FGGY_KINASES_1"/>
    <property type="match status" value="1"/>
</dbReference>
<feature type="binding site" evidence="9">
    <location>
        <position position="13"/>
    </location>
    <ligand>
        <name>ATP</name>
        <dbReference type="ChEBI" id="CHEBI:30616"/>
    </ligand>
</feature>
<dbReference type="GO" id="GO:0019563">
    <property type="term" value="P:glycerol catabolic process"/>
    <property type="evidence" value="ECO:0007669"/>
    <property type="project" value="UniProtKB-UniRule"/>
</dbReference>
<feature type="binding site" evidence="9">
    <location>
        <position position="12"/>
    </location>
    <ligand>
        <name>ADP</name>
        <dbReference type="ChEBI" id="CHEBI:456216"/>
    </ligand>
</feature>
<comment type="function">
    <text evidence="9">Key enzyme in the regulation of glycerol uptake and metabolism. Catalyzes the phosphorylation of glycerol to yield sn-glycerol 3-phosphate.</text>
</comment>
<dbReference type="GO" id="GO:0005524">
    <property type="term" value="F:ATP binding"/>
    <property type="evidence" value="ECO:0007669"/>
    <property type="project" value="UniProtKB-UniRule"/>
</dbReference>
<keyword evidence="7 9" id="KW-0067">ATP-binding</keyword>
<dbReference type="EC" id="2.7.1.30" evidence="9"/>
<feature type="binding site" evidence="9">
    <location>
        <position position="265"/>
    </location>
    <ligand>
        <name>ADP</name>
        <dbReference type="ChEBI" id="CHEBI:456216"/>
    </ligand>
</feature>
<dbReference type="PANTHER" id="PTHR10196">
    <property type="entry name" value="SUGAR KINASE"/>
    <property type="match status" value="1"/>
</dbReference>
<dbReference type="SUPFAM" id="SSF53067">
    <property type="entry name" value="Actin-like ATPase domain"/>
    <property type="match status" value="2"/>
</dbReference>
<dbReference type="HAMAP" id="MF_00186">
    <property type="entry name" value="Glycerol_kin"/>
    <property type="match status" value="1"/>
</dbReference>
<keyword evidence="6 9" id="KW-0319">Glycerol metabolism</keyword>
<dbReference type="EMBL" id="FOSL01000011">
    <property type="protein sequence ID" value="SFK72220.1"/>
    <property type="molecule type" value="Genomic_DNA"/>
</dbReference>
<keyword evidence="14" id="KW-1185">Reference proteome</keyword>
<feature type="binding site" evidence="9">
    <location>
        <position position="312"/>
    </location>
    <ligand>
        <name>ATP</name>
        <dbReference type="ChEBI" id="CHEBI:30616"/>
    </ligand>
</feature>
<evidence type="ECO:0000259" key="11">
    <source>
        <dbReference type="Pfam" id="PF00370"/>
    </source>
</evidence>
<feature type="binding site" evidence="9">
    <location>
        <position position="265"/>
    </location>
    <ligand>
        <name>ATP</name>
        <dbReference type="ChEBI" id="CHEBI:30616"/>
    </ligand>
</feature>
<keyword evidence="3 9" id="KW-0808">Transferase</keyword>
<dbReference type="RefSeq" id="WP_149761533.1">
    <property type="nucleotide sequence ID" value="NZ_BSPE01000004.1"/>
</dbReference>
<feature type="domain" description="Carbohydrate kinase FGGY N-terminal" evidence="11">
    <location>
        <begin position="5"/>
        <end position="250"/>
    </location>
</feature>
<evidence type="ECO:0000256" key="10">
    <source>
        <dbReference type="RuleBase" id="RU003733"/>
    </source>
</evidence>
<feature type="binding site" evidence="9">
    <location>
        <position position="14"/>
    </location>
    <ligand>
        <name>ATP</name>
        <dbReference type="ChEBI" id="CHEBI:30616"/>
    </ligand>
</feature>
<accession>A0A1I4BUW5</accession>
<evidence type="ECO:0000256" key="6">
    <source>
        <dbReference type="ARBA" id="ARBA00022798"/>
    </source>
</evidence>
<keyword evidence="4 9" id="KW-0547">Nucleotide-binding</keyword>
<dbReference type="Gene3D" id="3.30.420.40">
    <property type="match status" value="2"/>
</dbReference>
<reference evidence="13 14" key="1">
    <citation type="submission" date="2016-10" db="EMBL/GenBank/DDBJ databases">
        <authorList>
            <person name="Varghese N."/>
            <person name="Submissions S."/>
        </authorList>
    </citation>
    <scope>NUCLEOTIDE SEQUENCE [LARGE SCALE GENOMIC DNA]</scope>
    <source>
        <strain evidence="13 14">DSM 21822</strain>
    </source>
</reference>
<feature type="binding site" evidence="9">
    <location>
        <position position="82"/>
    </location>
    <ligand>
        <name>sn-glycerol 3-phosphate</name>
        <dbReference type="ChEBI" id="CHEBI:57597"/>
    </ligand>
</feature>
<dbReference type="Pfam" id="PF00370">
    <property type="entry name" value="FGGY_N"/>
    <property type="match status" value="1"/>
</dbReference>
<protein>
    <recommendedName>
        <fullName evidence="9">Glycerol kinase</fullName>
        <ecNumber evidence="9">2.7.1.30</ecNumber>
    </recommendedName>
    <alternativeName>
        <fullName evidence="9">ATP:glycerol 3-phosphotransferase</fullName>
    </alternativeName>
    <alternativeName>
        <fullName evidence="9">Glycerokinase</fullName>
        <shortName evidence="9">GK</shortName>
    </alternativeName>
</protein>
<evidence type="ECO:0000256" key="5">
    <source>
        <dbReference type="ARBA" id="ARBA00022777"/>
    </source>
</evidence>
<feature type="binding site" evidence="9">
    <location>
        <position position="83"/>
    </location>
    <ligand>
        <name>glycerol</name>
        <dbReference type="ChEBI" id="CHEBI:17754"/>
    </ligand>
</feature>
<feature type="binding site" evidence="9">
    <location>
        <position position="12"/>
    </location>
    <ligand>
        <name>sn-glycerol 3-phosphate</name>
        <dbReference type="ChEBI" id="CHEBI:57597"/>
    </ligand>
</feature>
<evidence type="ECO:0000259" key="12">
    <source>
        <dbReference type="Pfam" id="PF02782"/>
    </source>
</evidence>
<feature type="binding site" evidence="9">
    <location>
        <position position="243"/>
    </location>
    <ligand>
        <name>sn-glycerol 3-phosphate</name>
        <dbReference type="ChEBI" id="CHEBI:57597"/>
    </ligand>
</feature>
<feature type="domain" description="Carbohydrate kinase FGGY C-terminal" evidence="12">
    <location>
        <begin position="260"/>
        <end position="448"/>
    </location>
</feature>
<feature type="binding site" evidence="9">
    <location>
        <position position="134"/>
    </location>
    <ligand>
        <name>sn-glycerol 3-phosphate</name>
        <dbReference type="ChEBI" id="CHEBI:57597"/>
    </ligand>
</feature>
<comment type="catalytic activity">
    <reaction evidence="8 9">
        <text>glycerol + ATP = sn-glycerol 3-phosphate + ADP + H(+)</text>
        <dbReference type="Rhea" id="RHEA:21644"/>
        <dbReference type="ChEBI" id="CHEBI:15378"/>
        <dbReference type="ChEBI" id="CHEBI:17754"/>
        <dbReference type="ChEBI" id="CHEBI:30616"/>
        <dbReference type="ChEBI" id="CHEBI:57597"/>
        <dbReference type="ChEBI" id="CHEBI:456216"/>
        <dbReference type="EC" id="2.7.1.30"/>
    </reaction>
</comment>
<dbReference type="InterPro" id="IPR018483">
    <property type="entry name" value="Carb_kinase_FGGY_CS"/>
</dbReference>
<dbReference type="AlphaFoldDB" id="A0A1I4BUW5"/>
<evidence type="ECO:0000256" key="8">
    <source>
        <dbReference type="ARBA" id="ARBA00052101"/>
    </source>
</evidence>
<evidence type="ECO:0000256" key="4">
    <source>
        <dbReference type="ARBA" id="ARBA00022741"/>
    </source>
</evidence>
<feature type="binding site" evidence="9">
    <location>
        <position position="411"/>
    </location>
    <ligand>
        <name>ATP</name>
        <dbReference type="ChEBI" id="CHEBI:30616"/>
    </ligand>
</feature>
<dbReference type="InterPro" id="IPR000577">
    <property type="entry name" value="Carb_kinase_FGGY"/>
</dbReference>
<dbReference type="GO" id="GO:0005829">
    <property type="term" value="C:cytosol"/>
    <property type="evidence" value="ECO:0007669"/>
    <property type="project" value="TreeGrafter"/>
</dbReference>
<dbReference type="NCBIfam" id="TIGR01311">
    <property type="entry name" value="glycerol_kin"/>
    <property type="match status" value="1"/>
</dbReference>
<feature type="binding site" evidence="9">
    <location>
        <position position="134"/>
    </location>
    <ligand>
        <name>glycerol</name>
        <dbReference type="ChEBI" id="CHEBI:17754"/>
    </ligand>
</feature>
<dbReference type="FunFam" id="3.30.420.40:FF:000007">
    <property type="entry name" value="Glycerol kinase"/>
    <property type="match status" value="1"/>
</dbReference>
<evidence type="ECO:0000256" key="2">
    <source>
        <dbReference type="ARBA" id="ARBA00009156"/>
    </source>
</evidence>
<evidence type="ECO:0000313" key="14">
    <source>
        <dbReference type="Proteomes" id="UP000323300"/>
    </source>
</evidence>
<feature type="binding site" evidence="9">
    <location>
        <position position="16"/>
    </location>
    <ligand>
        <name>ADP</name>
        <dbReference type="ChEBI" id="CHEBI:456216"/>
    </ligand>
</feature>
<comment type="caution">
    <text evidence="9">Lacks conserved residue(s) required for the propagation of feature annotation.</text>
</comment>
<feature type="binding site" evidence="9">
    <location>
        <position position="12"/>
    </location>
    <ligand>
        <name>ATP</name>
        <dbReference type="ChEBI" id="CHEBI:30616"/>
    </ligand>
</feature>
<sequence length="496" mass="53969">MSGFVLAIDQGTTSSRAIVFDGAMKPVGTGQKEFTQFYPASGWVEHDPEEIWESVLVTCKAALKKADVTAADISAIGITNQRETVVIWDRATGKPIHNAIVWQDRRTAALCAKLKKQGLEAKFTRKTGLLLDPYFSGTKIAWLLDNVKGARKRAEKGELLAGTIDSFLIWRLTGGRVHATDATNASRTLVYNIQENAWDAELLKILRIPSTLLPEVKDCADDFGITEEKLFGAGIRILGVAGDQQAATIGQACFEPGMMKSTYGTGCFAILNTGSDLVRSKNRLLTTIAYRLNGKTTYALEGSIFIAGAAVQWLRDGAKMIGKAEHSGELAAQADDTQEVYLVPAFVGLGAPHWDADARGAIFGLTRNSGPAEFARAALEAVAFQTRDLLDAMRKDWKSGNGKTVLRVDGGMVASDWTMQRLADILDAPVDRPTILETTALGAAWLAGSKAGVWPKARDFSKAWALDRRFKSAMEPAMRTRKLKGWQDAVRRTLSK</sequence>
<feature type="binding site" evidence="9">
    <location>
        <position position="82"/>
    </location>
    <ligand>
        <name>glycerol</name>
        <dbReference type="ChEBI" id="CHEBI:17754"/>
    </ligand>
</feature>
<evidence type="ECO:0000256" key="3">
    <source>
        <dbReference type="ARBA" id="ARBA00022679"/>
    </source>
</evidence>
<comment type="activity regulation">
    <text evidence="9">Inhibited by fructose 1,6-bisphosphate (FBP).</text>
</comment>
<dbReference type="InterPro" id="IPR018485">
    <property type="entry name" value="FGGY_C"/>
</dbReference>
<dbReference type="InterPro" id="IPR043129">
    <property type="entry name" value="ATPase_NBD"/>
</dbReference>
<gene>
    <name evidence="9" type="primary">glpK</name>
    <name evidence="13" type="ORF">SAMN04488498_11185</name>
</gene>
<feature type="binding site" evidence="9">
    <location>
        <position position="244"/>
    </location>
    <ligand>
        <name>glycerol</name>
        <dbReference type="ChEBI" id="CHEBI:17754"/>
    </ligand>
</feature>
<feature type="binding site" evidence="9">
    <location>
        <position position="243"/>
    </location>
    <ligand>
        <name>glycerol</name>
        <dbReference type="ChEBI" id="CHEBI:17754"/>
    </ligand>
</feature>
<dbReference type="Pfam" id="PF02782">
    <property type="entry name" value="FGGY_C"/>
    <property type="match status" value="1"/>
</dbReference>
<evidence type="ECO:0000256" key="9">
    <source>
        <dbReference type="HAMAP-Rule" id="MF_00186"/>
    </source>
</evidence>
<dbReference type="UniPathway" id="UPA00618">
    <property type="reaction ID" value="UER00672"/>
</dbReference>
<evidence type="ECO:0000256" key="1">
    <source>
        <dbReference type="ARBA" id="ARBA00005190"/>
    </source>
</evidence>
<dbReference type="GO" id="GO:0004370">
    <property type="term" value="F:glycerol kinase activity"/>
    <property type="evidence" value="ECO:0007669"/>
    <property type="project" value="UniProtKB-UniRule"/>
</dbReference>
<dbReference type="GO" id="GO:0006072">
    <property type="term" value="P:glycerol-3-phosphate metabolic process"/>
    <property type="evidence" value="ECO:0007669"/>
    <property type="project" value="InterPro"/>
</dbReference>
<feature type="binding site" evidence="9">
    <location>
        <position position="411"/>
    </location>
    <ligand>
        <name>ADP</name>
        <dbReference type="ChEBI" id="CHEBI:456216"/>
    </ligand>
</feature>
<feature type="binding site" evidence="9">
    <location>
        <position position="83"/>
    </location>
    <ligand>
        <name>sn-glycerol 3-phosphate</name>
        <dbReference type="ChEBI" id="CHEBI:57597"/>
    </ligand>
</feature>
<dbReference type="FunFam" id="3.30.420.40:FF:000008">
    <property type="entry name" value="Glycerol kinase"/>
    <property type="match status" value="1"/>
</dbReference>
<proteinExistence type="inferred from homology"/>
<dbReference type="InterPro" id="IPR018484">
    <property type="entry name" value="FGGY_N"/>
</dbReference>
<keyword evidence="5 9" id="KW-0418">Kinase</keyword>
<evidence type="ECO:0000256" key="7">
    <source>
        <dbReference type="ARBA" id="ARBA00022840"/>
    </source>
</evidence>
<dbReference type="PROSITE" id="PS00445">
    <property type="entry name" value="FGGY_KINASES_2"/>
    <property type="match status" value="1"/>
</dbReference>
<comment type="similarity">
    <text evidence="2 9 10">Belongs to the FGGY kinase family.</text>
</comment>
<dbReference type="OrthoDB" id="9805576at2"/>
<organism evidence="13 14">
    <name type="scientific">Neomesorhizobium albiziae</name>
    <dbReference type="NCBI Taxonomy" id="335020"/>
    <lineage>
        <taxon>Bacteria</taxon>
        <taxon>Pseudomonadati</taxon>
        <taxon>Pseudomonadota</taxon>
        <taxon>Alphaproteobacteria</taxon>
        <taxon>Hyphomicrobiales</taxon>
        <taxon>Phyllobacteriaceae</taxon>
        <taxon>Neomesorhizobium</taxon>
    </lineage>
</organism>
<dbReference type="InterPro" id="IPR005999">
    <property type="entry name" value="Glycerol_kin"/>
</dbReference>
<evidence type="ECO:0000313" key="13">
    <source>
        <dbReference type="EMBL" id="SFK72220.1"/>
    </source>
</evidence>
<dbReference type="CDD" id="cd07786">
    <property type="entry name" value="FGGY_EcGK_like"/>
    <property type="match status" value="1"/>
</dbReference>
<dbReference type="PIRSF" id="PIRSF000538">
    <property type="entry name" value="GlpK"/>
    <property type="match status" value="1"/>
</dbReference>
<feature type="binding site" evidence="9">
    <location>
        <position position="308"/>
    </location>
    <ligand>
        <name>ADP</name>
        <dbReference type="ChEBI" id="CHEBI:456216"/>
    </ligand>
</feature>
<feature type="binding site" evidence="9">
    <location>
        <position position="308"/>
    </location>
    <ligand>
        <name>ATP</name>
        <dbReference type="ChEBI" id="CHEBI:30616"/>
    </ligand>
</feature>
<comment type="pathway">
    <text evidence="1 9">Polyol metabolism; glycerol degradation via glycerol kinase pathway; sn-glycerol 3-phosphate from glycerol: step 1/1.</text>
</comment>
<dbReference type="Proteomes" id="UP000323300">
    <property type="component" value="Unassembled WGS sequence"/>
</dbReference>
<name>A0A1I4BUW5_9HYPH</name>
<dbReference type="NCBIfam" id="NF000756">
    <property type="entry name" value="PRK00047.1"/>
    <property type="match status" value="1"/>
</dbReference>